<proteinExistence type="predicted"/>
<feature type="chain" id="PRO_5002301256" evidence="1">
    <location>
        <begin position="18"/>
        <end position="83"/>
    </location>
</feature>
<dbReference type="Proteomes" id="UP000064912">
    <property type="component" value="Chromosome"/>
</dbReference>
<dbReference type="AlphaFoldDB" id="A0A0D6AZ91"/>
<dbReference type="EMBL" id="AP014800">
    <property type="protein sequence ID" value="BAQ68162.1"/>
    <property type="molecule type" value="Genomic_DNA"/>
</dbReference>
<evidence type="ECO:0000313" key="2">
    <source>
        <dbReference type="EMBL" id="BAQ68162.1"/>
    </source>
</evidence>
<evidence type="ECO:0000313" key="3">
    <source>
        <dbReference type="Proteomes" id="UP000064912"/>
    </source>
</evidence>
<organism evidence="2 3">
    <name type="scientific">Rhodovulum sulfidophilum</name>
    <name type="common">Rhodobacter sulfidophilus</name>
    <dbReference type="NCBI Taxonomy" id="35806"/>
    <lineage>
        <taxon>Bacteria</taxon>
        <taxon>Pseudomonadati</taxon>
        <taxon>Pseudomonadota</taxon>
        <taxon>Alphaproteobacteria</taxon>
        <taxon>Rhodobacterales</taxon>
        <taxon>Paracoccaceae</taxon>
        <taxon>Rhodovulum</taxon>
    </lineage>
</organism>
<protein>
    <submittedName>
        <fullName evidence="2">Uncharacterized protein</fullName>
    </submittedName>
</protein>
<reference evidence="2 3" key="1">
    <citation type="submission" date="2015-02" db="EMBL/GenBank/DDBJ databases">
        <title>Genome sequene of Rhodovulum sulfidophilum DSM 2351.</title>
        <authorList>
            <person name="Nagao N."/>
        </authorList>
    </citation>
    <scope>NUCLEOTIDE SEQUENCE [LARGE SCALE GENOMIC DNA]</scope>
    <source>
        <strain evidence="2 3">DSM 2351</strain>
    </source>
</reference>
<dbReference type="KEGG" id="rsu:NHU_00997"/>
<gene>
    <name evidence="2" type="ORF">NHU_00997</name>
</gene>
<name>A0A0D6AZ91_RHOSU</name>
<feature type="signal peptide" evidence="1">
    <location>
        <begin position="1"/>
        <end position="17"/>
    </location>
</feature>
<keyword evidence="1" id="KW-0732">Signal</keyword>
<evidence type="ECO:0000256" key="1">
    <source>
        <dbReference type="SAM" id="SignalP"/>
    </source>
</evidence>
<accession>A0A0D6AZ91</accession>
<dbReference type="PATRIC" id="fig|35806.4.peg.1018"/>
<sequence length="83" mass="8740">MARLPLCLAAAVLPMLAACAEFPEIDAAERAAAGPTLVPEIAPIDPLLARAHSLRDSSASPDSLESRAARLRARAARLRARDI</sequence>
<dbReference type="PROSITE" id="PS51257">
    <property type="entry name" value="PROKAR_LIPOPROTEIN"/>
    <property type="match status" value="1"/>
</dbReference>